<name>A0AAD4RD94_9BILA</name>
<dbReference type="Proteomes" id="UP001201812">
    <property type="component" value="Unassembled WGS sequence"/>
</dbReference>
<evidence type="ECO:0000313" key="3">
    <source>
        <dbReference type="Proteomes" id="UP001201812"/>
    </source>
</evidence>
<feature type="transmembrane region" description="Helical" evidence="1">
    <location>
        <begin position="43"/>
        <end position="66"/>
    </location>
</feature>
<keyword evidence="3" id="KW-1185">Reference proteome</keyword>
<keyword evidence="1" id="KW-1133">Transmembrane helix</keyword>
<evidence type="ECO:0000313" key="2">
    <source>
        <dbReference type="EMBL" id="KAI1728587.1"/>
    </source>
</evidence>
<gene>
    <name evidence="2" type="ORF">DdX_00781</name>
</gene>
<organism evidence="2 3">
    <name type="scientific">Ditylenchus destructor</name>
    <dbReference type="NCBI Taxonomy" id="166010"/>
    <lineage>
        <taxon>Eukaryota</taxon>
        <taxon>Metazoa</taxon>
        <taxon>Ecdysozoa</taxon>
        <taxon>Nematoda</taxon>
        <taxon>Chromadorea</taxon>
        <taxon>Rhabditida</taxon>
        <taxon>Tylenchina</taxon>
        <taxon>Tylenchomorpha</taxon>
        <taxon>Sphaerularioidea</taxon>
        <taxon>Anguinidae</taxon>
        <taxon>Anguininae</taxon>
        <taxon>Ditylenchus</taxon>
    </lineage>
</organism>
<keyword evidence="1" id="KW-0472">Membrane</keyword>
<proteinExistence type="predicted"/>
<evidence type="ECO:0000256" key="1">
    <source>
        <dbReference type="SAM" id="Phobius"/>
    </source>
</evidence>
<dbReference type="EMBL" id="JAKKPZ010000001">
    <property type="protein sequence ID" value="KAI1728587.1"/>
    <property type="molecule type" value="Genomic_DNA"/>
</dbReference>
<keyword evidence="1" id="KW-0812">Transmembrane</keyword>
<accession>A0AAD4RD94</accession>
<comment type="caution">
    <text evidence="2">The sequence shown here is derived from an EMBL/GenBank/DDBJ whole genome shotgun (WGS) entry which is preliminary data.</text>
</comment>
<protein>
    <recommendedName>
        <fullName evidence="4">Transmembrane protein</fullName>
    </recommendedName>
</protein>
<evidence type="ECO:0008006" key="4">
    <source>
        <dbReference type="Google" id="ProtNLM"/>
    </source>
</evidence>
<reference evidence="2" key="1">
    <citation type="submission" date="2022-01" db="EMBL/GenBank/DDBJ databases">
        <title>Genome Sequence Resource for Two Populations of Ditylenchus destructor, the Migratory Endoparasitic Phytonematode.</title>
        <authorList>
            <person name="Zhang H."/>
            <person name="Lin R."/>
            <person name="Xie B."/>
        </authorList>
    </citation>
    <scope>NUCLEOTIDE SEQUENCE</scope>
    <source>
        <strain evidence="2">BazhouSP</strain>
    </source>
</reference>
<sequence length="115" mass="12956">MVSNSSPSSSSGGILQHSTEICPDHFGFECSDTNCCASYHQRFIMLLFSLGIFLVALAVLVVWLAIEFRPAKRARPPPVPRDKRALSEVEIKSNEETKYLRRMSELNPNARRECV</sequence>
<dbReference type="AlphaFoldDB" id="A0AAD4RD94"/>